<dbReference type="PANTHER" id="PTHR31698:SF8">
    <property type="entry name" value="LYSOZYME G-RELATED"/>
    <property type="match status" value="1"/>
</dbReference>
<keyword evidence="9" id="KW-1185">Reference proteome</keyword>
<evidence type="ECO:0000256" key="6">
    <source>
        <dbReference type="ARBA" id="ARBA00023295"/>
    </source>
</evidence>
<evidence type="ECO:0000256" key="5">
    <source>
        <dbReference type="ARBA" id="ARBA00022638"/>
    </source>
</evidence>
<dbReference type="GO" id="GO:0009253">
    <property type="term" value="P:peptidoglycan catabolic process"/>
    <property type="evidence" value="ECO:0007669"/>
    <property type="project" value="InterPro"/>
</dbReference>
<dbReference type="EMBL" id="JAUPFM010000021">
    <property type="protein sequence ID" value="KAK2816848.1"/>
    <property type="molecule type" value="Genomic_DNA"/>
</dbReference>
<keyword evidence="6" id="KW-0378">Hydrolase</keyword>
<dbReference type="Proteomes" id="UP001187415">
    <property type="component" value="Unassembled WGS sequence"/>
</dbReference>
<name>A0AA88IQ74_CHASR</name>
<evidence type="ECO:0000256" key="3">
    <source>
        <dbReference type="ARBA" id="ARBA00012732"/>
    </source>
</evidence>
<dbReference type="CDD" id="cd01021">
    <property type="entry name" value="GEWL"/>
    <property type="match status" value="1"/>
</dbReference>
<dbReference type="GO" id="GO:0050830">
    <property type="term" value="P:defense response to Gram-positive bacterium"/>
    <property type="evidence" value="ECO:0007669"/>
    <property type="project" value="TreeGrafter"/>
</dbReference>
<dbReference type="GO" id="GO:0005576">
    <property type="term" value="C:extracellular region"/>
    <property type="evidence" value="ECO:0007669"/>
    <property type="project" value="TreeGrafter"/>
</dbReference>
<dbReference type="InterPro" id="IPR002152">
    <property type="entry name" value="Glyco_hydro_23"/>
</dbReference>
<reference evidence="8" key="1">
    <citation type="submission" date="2023-07" db="EMBL/GenBank/DDBJ databases">
        <title>Chromosome-level Genome Assembly of Striped Snakehead (Channa striata).</title>
        <authorList>
            <person name="Liu H."/>
        </authorList>
    </citation>
    <scope>NUCLEOTIDE SEQUENCE</scope>
    <source>
        <strain evidence="8">Gz</strain>
        <tissue evidence="8">Muscle</tissue>
    </source>
</reference>
<sequence length="170" mass="19197">MKIETSGASAKTAQQDRLECKGVEASHIMAKTDAERMEEYREKIKKVGDKYYIDPALIAGIISRESRARKTGLMKVDVNPNRDNNTPRGEWDCEEHLCQATKILVDFIDPIREKFPKWSAEQQLKGAIAAYNVGVQSVCSYSNVDEYTTGGDYSNDVVARAQWYKKYGGF</sequence>
<dbReference type="PIRSF" id="PIRSF001065">
    <property type="entry name" value="Lysozyme_g"/>
    <property type="match status" value="1"/>
</dbReference>
<proteinExistence type="inferred from homology"/>
<keyword evidence="5" id="KW-0929">Antimicrobial</keyword>
<dbReference type="InterPro" id="IPR023346">
    <property type="entry name" value="Lysozyme-like_dom_sf"/>
</dbReference>
<dbReference type="PANTHER" id="PTHR31698">
    <property type="entry name" value="LYSOZYME G FAMILY MEMBER"/>
    <property type="match status" value="1"/>
</dbReference>
<evidence type="ECO:0000256" key="1">
    <source>
        <dbReference type="ARBA" id="ARBA00000632"/>
    </source>
</evidence>
<evidence type="ECO:0000313" key="9">
    <source>
        <dbReference type="Proteomes" id="UP001187415"/>
    </source>
</evidence>
<gene>
    <name evidence="8" type="ORF">Q5P01_025039</name>
</gene>
<dbReference type="GO" id="GO:0031640">
    <property type="term" value="P:killing of cells of another organism"/>
    <property type="evidence" value="ECO:0007669"/>
    <property type="project" value="UniProtKB-KW"/>
</dbReference>
<comment type="catalytic activity">
    <reaction evidence="1">
        <text>Hydrolysis of (1-&gt;4)-beta-linkages between N-acetylmuramic acid and N-acetyl-D-glucosamine residues in a peptidoglycan and between N-acetyl-D-glucosamine residues in chitodextrins.</text>
        <dbReference type="EC" id="3.2.1.17"/>
    </reaction>
</comment>
<protein>
    <recommendedName>
        <fullName evidence="4">Lysozyme g</fullName>
        <ecNumber evidence="3">3.2.1.17</ecNumber>
    </recommendedName>
    <alternativeName>
        <fullName evidence="7">1,4-beta-N-acetylmuramidase</fullName>
    </alternativeName>
</protein>
<evidence type="ECO:0000256" key="4">
    <source>
        <dbReference type="ARBA" id="ARBA00016485"/>
    </source>
</evidence>
<dbReference type="GO" id="GO:0003796">
    <property type="term" value="F:lysozyme activity"/>
    <property type="evidence" value="ECO:0007669"/>
    <property type="project" value="UniProtKB-EC"/>
</dbReference>
<comment type="similarity">
    <text evidence="2">Belongs to the glycosyl hydrolase 23 family.</text>
</comment>
<evidence type="ECO:0000256" key="2">
    <source>
        <dbReference type="ARBA" id="ARBA00008902"/>
    </source>
</evidence>
<dbReference type="SUPFAM" id="SSF53955">
    <property type="entry name" value="Lysozyme-like"/>
    <property type="match status" value="1"/>
</dbReference>
<dbReference type="Gene3D" id="1.10.530.10">
    <property type="match status" value="1"/>
</dbReference>
<keyword evidence="5" id="KW-0081">Bacteriolytic enzyme</keyword>
<dbReference type="PRINTS" id="PR00749">
    <property type="entry name" value="LYSOZYMEG"/>
</dbReference>
<comment type="caution">
    <text evidence="8">The sequence shown here is derived from an EMBL/GenBank/DDBJ whole genome shotgun (WGS) entry which is preliminary data.</text>
</comment>
<dbReference type="EC" id="3.2.1.17" evidence="3"/>
<evidence type="ECO:0000256" key="7">
    <source>
        <dbReference type="ARBA" id="ARBA00031262"/>
    </source>
</evidence>
<accession>A0AA88IQ74</accession>
<keyword evidence="6" id="KW-0326">Glycosidase</keyword>
<dbReference type="AlphaFoldDB" id="A0AA88IQ74"/>
<organism evidence="8 9">
    <name type="scientific">Channa striata</name>
    <name type="common">Snakehead murrel</name>
    <name type="synonym">Ophicephalus striatus</name>
    <dbReference type="NCBI Taxonomy" id="64152"/>
    <lineage>
        <taxon>Eukaryota</taxon>
        <taxon>Metazoa</taxon>
        <taxon>Chordata</taxon>
        <taxon>Craniata</taxon>
        <taxon>Vertebrata</taxon>
        <taxon>Euteleostomi</taxon>
        <taxon>Actinopterygii</taxon>
        <taxon>Neopterygii</taxon>
        <taxon>Teleostei</taxon>
        <taxon>Neoteleostei</taxon>
        <taxon>Acanthomorphata</taxon>
        <taxon>Anabantaria</taxon>
        <taxon>Anabantiformes</taxon>
        <taxon>Channoidei</taxon>
        <taxon>Channidae</taxon>
        <taxon>Channa</taxon>
    </lineage>
</organism>
<evidence type="ECO:0000313" key="8">
    <source>
        <dbReference type="EMBL" id="KAK2816848.1"/>
    </source>
</evidence>